<dbReference type="InterPro" id="IPR042188">
    <property type="entry name" value="MmgE/PrpD_sf_2"/>
</dbReference>
<dbReference type="GO" id="GO:0016829">
    <property type="term" value="F:lyase activity"/>
    <property type="evidence" value="ECO:0007669"/>
    <property type="project" value="InterPro"/>
</dbReference>
<feature type="non-terminal residue" evidence="3">
    <location>
        <position position="1"/>
    </location>
</feature>
<dbReference type="InterPro" id="IPR013097">
    <property type="entry name" value="Dabb"/>
</dbReference>
<dbReference type="InterPro" id="IPR036148">
    <property type="entry name" value="MmgE/PrpD_sf"/>
</dbReference>
<dbReference type="InterPro" id="IPR045336">
    <property type="entry name" value="MmgE_PrpD_N"/>
</dbReference>
<dbReference type="SUPFAM" id="SSF54909">
    <property type="entry name" value="Dimeric alpha+beta barrel"/>
    <property type="match status" value="1"/>
</dbReference>
<dbReference type="Pfam" id="PF03972">
    <property type="entry name" value="MmgE_PrpD_N"/>
    <property type="match status" value="1"/>
</dbReference>
<dbReference type="Gene3D" id="3.30.1330.120">
    <property type="entry name" value="2-methylcitrate dehydratase PrpD"/>
    <property type="match status" value="1"/>
</dbReference>
<dbReference type="PROSITE" id="PS51502">
    <property type="entry name" value="S_R_A_B_BARREL"/>
    <property type="match status" value="1"/>
</dbReference>
<dbReference type="EMBL" id="WOWK01000135">
    <property type="protein sequence ID" value="KAF0317218.1"/>
    <property type="molecule type" value="Genomic_DNA"/>
</dbReference>
<keyword evidence="4" id="KW-1185">Reference proteome</keyword>
<dbReference type="InterPro" id="IPR011008">
    <property type="entry name" value="Dimeric_a/b-barrel"/>
</dbReference>
<evidence type="ECO:0000256" key="1">
    <source>
        <dbReference type="ARBA" id="ARBA00006174"/>
    </source>
</evidence>
<protein>
    <submittedName>
        <fullName evidence="3">MmgE/PrpD family protein</fullName>
    </submittedName>
</protein>
<dbReference type="Pfam" id="PF07876">
    <property type="entry name" value="Dabb"/>
    <property type="match status" value="1"/>
</dbReference>
<sequence length="592" mass="64415">MATLQLATWATNLTYANLTTGVVDAAVKSLYNWAGCAIGGYIQDAPQIAQNTTLAAFSGPPTSSILGANDSISAGYADAQTAALINGIASHVDDYDDTHLETIIHPAGPVASALFAVAEWKAPVSGQDFITAFVAGVEAECKLGLSVYPEHYNVGWHITSTTGSIGAAVAVSRLLGSDTTTMQNAIGIAATQVVGMQEYFGSDTKSFHVGRAAQSGMLAALLAKNNYTSSLQGLEAKFGWLHVVSTRENATAYFDQLGEIWEVEKNTFKPFPCGIVMHPSIDGAIQLHNQTLQEGKAITDIESVQLRVNPQVLILTGKTDPQTGLEGKFSIYHATAVGLLYGEATPKEFTDAVVKNQTVAELRKKVNVTTDASVDNAQGYITVNFSDGTKLDKHIVNAIGSQENPLTVEDLKKKFMDQVTIAIGEDRAVKAYDAFTNIGNLTDVGHSFSLQSLFIWRTKFAVSTLRPFNMTVVHIVLFKFRSDVMDEHKTTFVRELKTLKTLPCVKAQRLVVGGPSITDPIERSKGYHFALLSFHEDRKALEEYQASAEHHRVTSTHLWPFKEDVTRFDFEVEEEDEHMWDFVAKGIVNGAV</sequence>
<dbReference type="SMART" id="SM00886">
    <property type="entry name" value="Dabb"/>
    <property type="match status" value="1"/>
</dbReference>
<dbReference type="Proteomes" id="UP000434172">
    <property type="component" value="Unassembled WGS sequence"/>
</dbReference>
<comment type="similarity">
    <text evidence="1">Belongs to the PrpD family.</text>
</comment>
<evidence type="ECO:0000313" key="4">
    <source>
        <dbReference type="Proteomes" id="UP000434172"/>
    </source>
</evidence>
<dbReference type="SUPFAM" id="SSF103378">
    <property type="entry name" value="2-methylcitrate dehydratase PrpD"/>
    <property type="match status" value="1"/>
</dbReference>
<gene>
    <name evidence="3" type="ORF">GQ607_015534</name>
</gene>
<dbReference type="AlphaFoldDB" id="A0A8H3VXF6"/>
<comment type="caution">
    <text evidence="3">The sequence shown here is derived from an EMBL/GenBank/DDBJ whole genome shotgun (WGS) entry which is preliminary data.</text>
</comment>
<organism evidence="3 4">
    <name type="scientific">Colletotrichum asianum</name>
    <dbReference type="NCBI Taxonomy" id="702518"/>
    <lineage>
        <taxon>Eukaryota</taxon>
        <taxon>Fungi</taxon>
        <taxon>Dikarya</taxon>
        <taxon>Ascomycota</taxon>
        <taxon>Pezizomycotina</taxon>
        <taxon>Sordariomycetes</taxon>
        <taxon>Hypocreomycetidae</taxon>
        <taxon>Glomerellales</taxon>
        <taxon>Glomerellaceae</taxon>
        <taxon>Colletotrichum</taxon>
        <taxon>Colletotrichum gloeosporioides species complex</taxon>
    </lineage>
</organism>
<name>A0A8H3VXF6_9PEZI</name>
<dbReference type="PANTHER" id="PTHR16943">
    <property type="entry name" value="2-METHYLCITRATE DEHYDRATASE-RELATED"/>
    <property type="match status" value="1"/>
</dbReference>
<dbReference type="InterPro" id="IPR045337">
    <property type="entry name" value="MmgE_PrpD_C"/>
</dbReference>
<proteinExistence type="inferred from homology"/>
<evidence type="ECO:0000313" key="3">
    <source>
        <dbReference type="EMBL" id="KAF0317218.1"/>
    </source>
</evidence>
<dbReference type="PANTHER" id="PTHR16943:SF8">
    <property type="entry name" value="2-METHYLCITRATE DEHYDRATASE"/>
    <property type="match status" value="1"/>
</dbReference>
<dbReference type="InterPro" id="IPR005656">
    <property type="entry name" value="MmgE_PrpD"/>
</dbReference>
<reference evidence="3 4" key="1">
    <citation type="submission" date="2019-12" db="EMBL/GenBank/DDBJ databases">
        <title>A genome sequence resource for the geographically widespread anthracnose pathogen Colletotrichum asianum.</title>
        <authorList>
            <person name="Meng Y."/>
        </authorList>
    </citation>
    <scope>NUCLEOTIDE SEQUENCE [LARGE SCALE GENOMIC DNA]</scope>
    <source>
        <strain evidence="3 4">ICMP 18580</strain>
    </source>
</reference>
<dbReference type="InterPro" id="IPR042183">
    <property type="entry name" value="MmgE/PrpD_sf_1"/>
</dbReference>
<dbReference type="OrthoDB" id="10267976at2759"/>
<accession>A0A8H3VXF6</accession>
<dbReference type="Gene3D" id="3.30.70.100">
    <property type="match status" value="1"/>
</dbReference>
<evidence type="ECO:0000259" key="2">
    <source>
        <dbReference type="PROSITE" id="PS51502"/>
    </source>
</evidence>
<feature type="domain" description="Stress-response A/B barrel" evidence="2">
    <location>
        <begin position="472"/>
        <end position="570"/>
    </location>
</feature>
<dbReference type="Pfam" id="PF19305">
    <property type="entry name" value="MmgE_PrpD_C"/>
    <property type="match status" value="1"/>
</dbReference>
<dbReference type="Gene3D" id="1.10.4100.10">
    <property type="entry name" value="2-methylcitrate dehydratase PrpD"/>
    <property type="match status" value="1"/>
</dbReference>